<protein>
    <submittedName>
        <fullName evidence="2">DUF4245 family protein</fullName>
    </submittedName>
</protein>
<keyword evidence="1" id="KW-1133">Transmembrane helix</keyword>
<name>A0ABW0N4I3_9ACTN</name>
<organism evidence="2 3">
    <name type="scientific">Nocardioides caricicola</name>
    <dbReference type="NCBI Taxonomy" id="634770"/>
    <lineage>
        <taxon>Bacteria</taxon>
        <taxon>Bacillati</taxon>
        <taxon>Actinomycetota</taxon>
        <taxon>Actinomycetes</taxon>
        <taxon>Propionibacteriales</taxon>
        <taxon>Nocardioidaceae</taxon>
        <taxon>Nocardioides</taxon>
    </lineage>
</organism>
<comment type="caution">
    <text evidence="2">The sequence shown here is derived from an EMBL/GenBank/DDBJ whole genome shotgun (WGS) entry which is preliminary data.</text>
</comment>
<feature type="transmembrane region" description="Helical" evidence="1">
    <location>
        <begin position="20"/>
        <end position="41"/>
    </location>
</feature>
<reference evidence="3" key="1">
    <citation type="journal article" date="2019" name="Int. J. Syst. Evol. Microbiol.">
        <title>The Global Catalogue of Microorganisms (GCM) 10K type strain sequencing project: providing services to taxonomists for standard genome sequencing and annotation.</title>
        <authorList>
            <consortium name="The Broad Institute Genomics Platform"/>
            <consortium name="The Broad Institute Genome Sequencing Center for Infectious Disease"/>
            <person name="Wu L."/>
            <person name="Ma J."/>
        </authorList>
    </citation>
    <scope>NUCLEOTIDE SEQUENCE [LARGE SCALE GENOMIC DNA]</scope>
    <source>
        <strain evidence="3">KACC 13778</strain>
    </source>
</reference>
<sequence length="188" mass="20219">MSEVQQTGSPGRYNRSTGGLVGSMIVLLLVVLGIVVFRGAFRDTPEYDPEPVEYLDLVASVQQAGLTPAYPPTLPDGWFVKEVDFEPTDRPVLRLAMVTDDDQFAGIHEEDRDVDDLVAEYVGSEAVEGDEVELAGSVAPVWQTFSDPGGDHAFAAEVGGQTVLVYGDADEDELRELAASLTTDSLTP</sequence>
<keyword evidence="1" id="KW-0812">Transmembrane</keyword>
<dbReference type="RefSeq" id="WP_345181816.1">
    <property type="nucleotide sequence ID" value="NZ_BAABFQ010000009.1"/>
</dbReference>
<evidence type="ECO:0000313" key="3">
    <source>
        <dbReference type="Proteomes" id="UP001595956"/>
    </source>
</evidence>
<keyword evidence="3" id="KW-1185">Reference proteome</keyword>
<evidence type="ECO:0000313" key="2">
    <source>
        <dbReference type="EMBL" id="MFC5495375.1"/>
    </source>
</evidence>
<accession>A0ABW0N4I3</accession>
<dbReference type="EMBL" id="JBHSMD010000010">
    <property type="protein sequence ID" value="MFC5495375.1"/>
    <property type="molecule type" value="Genomic_DNA"/>
</dbReference>
<dbReference type="Pfam" id="PF14030">
    <property type="entry name" value="DUF4245"/>
    <property type="match status" value="1"/>
</dbReference>
<evidence type="ECO:0000256" key="1">
    <source>
        <dbReference type="SAM" id="Phobius"/>
    </source>
</evidence>
<dbReference type="Proteomes" id="UP001595956">
    <property type="component" value="Unassembled WGS sequence"/>
</dbReference>
<keyword evidence="1" id="KW-0472">Membrane</keyword>
<dbReference type="InterPro" id="IPR025339">
    <property type="entry name" value="DUF4245"/>
</dbReference>
<gene>
    <name evidence="2" type="ORF">ACFPKY_19870</name>
</gene>
<proteinExistence type="predicted"/>